<organism evidence="1 2">
    <name type="scientific">Actinospica acidiphila</name>
    <dbReference type="NCBI Taxonomy" id="304899"/>
    <lineage>
        <taxon>Bacteria</taxon>
        <taxon>Bacillati</taxon>
        <taxon>Actinomycetota</taxon>
        <taxon>Actinomycetes</taxon>
        <taxon>Catenulisporales</taxon>
        <taxon>Actinospicaceae</taxon>
        <taxon>Actinospica</taxon>
    </lineage>
</organism>
<gene>
    <name evidence="1" type="ORF">G3I18_31670</name>
</gene>
<dbReference type="EMBL" id="JAAGNA010001107">
    <property type="protein sequence ID" value="NEC53075.1"/>
    <property type="molecule type" value="Genomic_DNA"/>
</dbReference>
<dbReference type="AlphaFoldDB" id="A0A9X5HFQ1"/>
<reference evidence="1 2" key="1">
    <citation type="submission" date="2020-01" db="EMBL/GenBank/DDBJ databases">
        <title>Insect and environment-associated Actinomycetes.</title>
        <authorList>
            <person name="Currrie C."/>
            <person name="Chevrette M."/>
            <person name="Carlson C."/>
            <person name="Stubbendieck R."/>
            <person name="Wendt-Pienkowski E."/>
        </authorList>
    </citation>
    <scope>NUCLEOTIDE SEQUENCE [LARGE SCALE GENOMIC DNA]</scope>
    <source>
        <strain evidence="1 2">SID8189</strain>
    </source>
</reference>
<proteinExistence type="predicted"/>
<evidence type="ECO:0000313" key="1">
    <source>
        <dbReference type="EMBL" id="NEC53075.1"/>
    </source>
</evidence>
<protein>
    <submittedName>
        <fullName evidence="1">Uncharacterized protein</fullName>
    </submittedName>
</protein>
<accession>A0A9X5HFQ1</accession>
<name>A0A9X5HFQ1_9ACTN</name>
<keyword evidence="2" id="KW-1185">Reference proteome</keyword>
<sequence>MQPLPIPCPAHLLPDATGTHAFHDAYRTAMAHNAVFVAIEAEGQHWTVKADTLTAGSGSRVTDAVNDAIRTAILRLVDAREVDFGAYTGPVYFMMHGVRDEERARELAAALHAALHEDLEPLSRAVPPASSPG</sequence>
<dbReference type="Proteomes" id="UP000471745">
    <property type="component" value="Unassembled WGS sequence"/>
</dbReference>
<comment type="caution">
    <text evidence="1">The sequence shown here is derived from an EMBL/GenBank/DDBJ whole genome shotgun (WGS) entry which is preliminary data.</text>
</comment>
<evidence type="ECO:0000313" key="2">
    <source>
        <dbReference type="Proteomes" id="UP000471745"/>
    </source>
</evidence>